<dbReference type="EMBL" id="DVFN01000051">
    <property type="protein sequence ID" value="HIQ69319.1"/>
    <property type="molecule type" value="Genomic_DNA"/>
</dbReference>
<reference evidence="1" key="2">
    <citation type="journal article" date="2021" name="PeerJ">
        <title>Extensive microbial diversity within the chicken gut microbiome revealed by metagenomics and culture.</title>
        <authorList>
            <person name="Gilroy R."/>
            <person name="Ravi A."/>
            <person name="Getino M."/>
            <person name="Pursley I."/>
            <person name="Horton D.L."/>
            <person name="Alikhan N.F."/>
            <person name="Baker D."/>
            <person name="Gharbi K."/>
            <person name="Hall N."/>
            <person name="Watson M."/>
            <person name="Adriaenssens E.M."/>
            <person name="Foster-Nyarko E."/>
            <person name="Jarju S."/>
            <person name="Secka A."/>
            <person name="Antonio M."/>
            <person name="Oren A."/>
            <person name="Chaudhuri R.R."/>
            <person name="La Ragione R."/>
            <person name="Hildebrand F."/>
            <person name="Pallen M.J."/>
        </authorList>
    </citation>
    <scope>NUCLEOTIDE SEQUENCE</scope>
    <source>
        <strain evidence="1">ChiSjej2B20-13462</strain>
    </source>
</reference>
<comment type="caution">
    <text evidence="1">The sequence shown here is derived from an EMBL/GenBank/DDBJ whole genome shotgun (WGS) entry which is preliminary data.</text>
</comment>
<dbReference type="AlphaFoldDB" id="A0A9D1CPD7"/>
<proteinExistence type="predicted"/>
<accession>A0A9D1CPD7</accession>
<protein>
    <submittedName>
        <fullName evidence="1">DUF2313 domain-containing protein</fullName>
    </submittedName>
</protein>
<reference evidence="1" key="1">
    <citation type="submission" date="2020-10" db="EMBL/GenBank/DDBJ databases">
        <authorList>
            <person name="Gilroy R."/>
        </authorList>
    </citation>
    <scope>NUCLEOTIDE SEQUENCE</scope>
    <source>
        <strain evidence="1">ChiSjej2B20-13462</strain>
    </source>
</reference>
<organism evidence="1 2">
    <name type="scientific">Candidatus Avoscillospira stercorigallinarum</name>
    <dbReference type="NCBI Taxonomy" id="2840708"/>
    <lineage>
        <taxon>Bacteria</taxon>
        <taxon>Bacillati</taxon>
        <taxon>Bacillota</taxon>
        <taxon>Clostridia</taxon>
        <taxon>Eubacteriales</taxon>
        <taxon>Oscillospiraceae</taxon>
        <taxon>Oscillospiraceae incertae sedis</taxon>
        <taxon>Candidatus Avoscillospira</taxon>
    </lineage>
</organism>
<evidence type="ECO:0000313" key="1">
    <source>
        <dbReference type="EMBL" id="HIQ69319.1"/>
    </source>
</evidence>
<sequence>MTTVEKLLPAFYLLTPQHAELQRVIFNVLRRADGDMAFTLRQLFPSTCSGWGLEIWEEAYGIPTDRTLSEQRRRDRVLAKVRGAGVTTKALIQAIAQSYSQYPAEVIEESALYRFIIWYVGTIEEPENVADLIASVNEIKPGHLDWILGYRQTTEESIRVGSLPRQGDIILWEVDCTT</sequence>
<dbReference type="InterPro" id="IPR018755">
    <property type="entry name" value="Phage_Mu_Gp48"/>
</dbReference>
<evidence type="ECO:0000313" key="2">
    <source>
        <dbReference type="Proteomes" id="UP000886874"/>
    </source>
</evidence>
<gene>
    <name evidence="1" type="ORF">IAA67_03180</name>
</gene>
<dbReference type="Pfam" id="PF10076">
    <property type="entry name" value="Phage_Mu_Gp48"/>
    <property type="match status" value="1"/>
</dbReference>
<dbReference type="Proteomes" id="UP000886874">
    <property type="component" value="Unassembled WGS sequence"/>
</dbReference>
<name>A0A9D1CPD7_9FIRM</name>